<evidence type="ECO:0000256" key="1">
    <source>
        <dbReference type="ARBA" id="ARBA00007100"/>
    </source>
</evidence>
<accession>A0A4D7CB55</accession>
<dbReference type="InterPro" id="IPR032698">
    <property type="entry name" value="SirB1_N"/>
</dbReference>
<dbReference type="PANTHER" id="PTHR31350:SF21">
    <property type="entry name" value="F-BOX ONLY PROTEIN 21"/>
    <property type="match status" value="1"/>
</dbReference>
<dbReference type="Pfam" id="PF13369">
    <property type="entry name" value="Transglut_core2"/>
    <property type="match status" value="1"/>
</dbReference>
<dbReference type="PANTHER" id="PTHR31350">
    <property type="entry name" value="SI:DKEY-261L7.2"/>
    <property type="match status" value="1"/>
</dbReference>
<dbReference type="AlphaFoldDB" id="A0A4D7CB55"/>
<dbReference type="KEGG" id="hgn:E6W36_03500"/>
<evidence type="ECO:0000259" key="3">
    <source>
        <dbReference type="Pfam" id="PF13369"/>
    </source>
</evidence>
<feature type="region of interest" description="Disordered" evidence="2">
    <location>
        <begin position="244"/>
        <end position="266"/>
    </location>
</feature>
<gene>
    <name evidence="4" type="ORF">E6W36_03500</name>
</gene>
<evidence type="ECO:0000313" key="5">
    <source>
        <dbReference type="Proteomes" id="UP000298714"/>
    </source>
</evidence>
<keyword evidence="5" id="KW-1185">Reference proteome</keyword>
<dbReference type="Proteomes" id="UP000298714">
    <property type="component" value="Chromosome"/>
</dbReference>
<proteinExistence type="inferred from homology"/>
<feature type="domain" description="Protein SirB1 N-terminal" evidence="3">
    <location>
        <begin position="41"/>
        <end position="190"/>
    </location>
</feature>
<dbReference type="RefSeq" id="WP_222873783.1">
    <property type="nucleotide sequence ID" value="NZ_CP039704.1"/>
</dbReference>
<evidence type="ECO:0000313" key="4">
    <source>
        <dbReference type="EMBL" id="QCI78986.1"/>
    </source>
</evidence>
<comment type="similarity">
    <text evidence="1">Belongs to the UPF0162 family.</text>
</comment>
<organism evidence="4 5">
    <name type="scientific">Hankyongella ginsenosidimutans</name>
    <dbReference type="NCBI Taxonomy" id="1763828"/>
    <lineage>
        <taxon>Bacteria</taxon>
        <taxon>Pseudomonadati</taxon>
        <taxon>Pseudomonadota</taxon>
        <taxon>Alphaproteobacteria</taxon>
        <taxon>Sphingomonadales</taxon>
        <taxon>Sphingomonadaceae</taxon>
        <taxon>Hankyongella</taxon>
    </lineage>
</organism>
<sequence length="278" mass="30173">MNPAPLERIGALSDSEIDLADAALELGALDRPGVSLQSYRDHVLRMVDAAINLGRSIAQPHEQATLLSYVLFRRHGYEGDRATYEDPANANLLDVIDRKRGLPVSLSILYLSIARLAGWHADGLNVPAHFLIRVGEGAAAVLQDPFDQGKQITASSLEVLVRRATGGDMPLETEHLQALSNRAILIRLLNNIAARAERTATMPGAQHAHAHDRHRASLHRPLVGACAARAGDGPRARGALLARRHARDHTQPGNRRPDSPGARRTGAIHELIVFGFPR</sequence>
<name>A0A4D7CB55_9SPHN</name>
<dbReference type="EMBL" id="CP039704">
    <property type="protein sequence ID" value="QCI78986.1"/>
    <property type="molecule type" value="Genomic_DNA"/>
</dbReference>
<evidence type="ECO:0000256" key="2">
    <source>
        <dbReference type="SAM" id="MobiDB-lite"/>
    </source>
</evidence>
<reference evidence="5" key="1">
    <citation type="submission" date="2019-04" db="EMBL/GenBank/DDBJ databases">
        <title>Complete genome sequence of Sphingomonas sp. W1-2-3.</title>
        <authorList>
            <person name="Im W.T."/>
        </authorList>
    </citation>
    <scope>NUCLEOTIDE SEQUENCE [LARGE SCALE GENOMIC DNA]</scope>
    <source>
        <strain evidence="5">W1-2-3</strain>
    </source>
</reference>
<protein>
    <recommendedName>
        <fullName evidence="3">Protein SirB1 N-terminal domain-containing protein</fullName>
    </recommendedName>
</protein>